<gene>
    <name evidence="6" type="ORF">B7P33_16115</name>
</gene>
<dbReference type="AlphaFoldDB" id="A0A2A4G2A0"/>
<dbReference type="Proteomes" id="UP000219559">
    <property type="component" value="Unassembled WGS sequence"/>
</dbReference>
<organism evidence="6 7">
    <name type="scientific">Sediminicola luteus</name>
    <dbReference type="NCBI Taxonomy" id="319238"/>
    <lineage>
        <taxon>Bacteria</taxon>
        <taxon>Pseudomonadati</taxon>
        <taxon>Bacteroidota</taxon>
        <taxon>Flavobacteriia</taxon>
        <taxon>Flavobacteriales</taxon>
        <taxon>Flavobacteriaceae</taxon>
        <taxon>Sediminicola</taxon>
    </lineage>
</organism>
<feature type="transmembrane region" description="Helical" evidence="5">
    <location>
        <begin position="59"/>
        <end position="77"/>
    </location>
</feature>
<dbReference type="GO" id="GO:0016020">
    <property type="term" value="C:membrane"/>
    <property type="evidence" value="ECO:0007669"/>
    <property type="project" value="UniProtKB-SubCell"/>
</dbReference>
<dbReference type="OrthoDB" id="680764at2"/>
<keyword evidence="4 5" id="KW-0472">Membrane</keyword>
<feature type="transmembrane region" description="Helical" evidence="5">
    <location>
        <begin position="21"/>
        <end position="39"/>
    </location>
</feature>
<evidence type="ECO:0000256" key="1">
    <source>
        <dbReference type="ARBA" id="ARBA00004141"/>
    </source>
</evidence>
<evidence type="ECO:0000256" key="2">
    <source>
        <dbReference type="ARBA" id="ARBA00022692"/>
    </source>
</evidence>
<dbReference type="EMBL" id="NBWU01000007">
    <property type="protein sequence ID" value="PCE62807.1"/>
    <property type="molecule type" value="Genomic_DNA"/>
</dbReference>
<dbReference type="InterPro" id="IPR032808">
    <property type="entry name" value="DoxX"/>
</dbReference>
<comment type="caution">
    <text evidence="6">The sequence shown here is derived from an EMBL/GenBank/DDBJ whole genome shotgun (WGS) entry which is preliminary data.</text>
</comment>
<reference evidence="6 7" key="1">
    <citation type="submission" date="2017-04" db="EMBL/GenBank/DDBJ databases">
        <title>A new member of the family Flavobacteriaceae isolated from ascidians.</title>
        <authorList>
            <person name="Chen L."/>
        </authorList>
    </citation>
    <scope>NUCLEOTIDE SEQUENCE [LARGE SCALE GENOMIC DNA]</scope>
    <source>
        <strain evidence="6 7">HQA918</strain>
    </source>
</reference>
<sequence>METIKHLNKWANAHTYYSLDLFRIGLGAFLFYKGFDFVTHSEVLVELMRPFQGWVGDMFIMHYVAPAHFIGGILIAFGLLTRWAILAQLPILIGAIGINFMGEMNSTNLILATMTLLICLFFLVYGSGKHSADYYLKMES</sequence>
<protein>
    <submittedName>
        <fullName evidence="6">DoxX family membrane protein</fullName>
    </submittedName>
</protein>
<proteinExistence type="predicted"/>
<feature type="transmembrane region" description="Helical" evidence="5">
    <location>
        <begin position="84"/>
        <end position="102"/>
    </location>
</feature>
<keyword evidence="7" id="KW-1185">Reference proteome</keyword>
<keyword evidence="2 5" id="KW-0812">Transmembrane</keyword>
<evidence type="ECO:0000256" key="3">
    <source>
        <dbReference type="ARBA" id="ARBA00022989"/>
    </source>
</evidence>
<accession>A0A2A4G2A0</accession>
<evidence type="ECO:0000256" key="5">
    <source>
        <dbReference type="SAM" id="Phobius"/>
    </source>
</evidence>
<feature type="transmembrane region" description="Helical" evidence="5">
    <location>
        <begin position="108"/>
        <end position="128"/>
    </location>
</feature>
<evidence type="ECO:0000313" key="6">
    <source>
        <dbReference type="EMBL" id="PCE62807.1"/>
    </source>
</evidence>
<evidence type="ECO:0000256" key="4">
    <source>
        <dbReference type="ARBA" id="ARBA00023136"/>
    </source>
</evidence>
<keyword evidence="3 5" id="KW-1133">Transmembrane helix</keyword>
<dbReference type="RefSeq" id="WP_097440917.1">
    <property type="nucleotide sequence ID" value="NZ_KZ300477.1"/>
</dbReference>
<dbReference type="Pfam" id="PF07681">
    <property type="entry name" value="DoxX"/>
    <property type="match status" value="1"/>
</dbReference>
<evidence type="ECO:0000313" key="7">
    <source>
        <dbReference type="Proteomes" id="UP000219559"/>
    </source>
</evidence>
<comment type="subcellular location">
    <subcellularLocation>
        <location evidence="1">Membrane</location>
        <topology evidence="1">Multi-pass membrane protein</topology>
    </subcellularLocation>
</comment>
<name>A0A2A4G2A0_9FLAO</name>